<dbReference type="Gene3D" id="2.10.70.10">
    <property type="entry name" value="Complement Module, domain 1"/>
    <property type="match status" value="1"/>
</dbReference>
<evidence type="ECO:0000313" key="8">
    <source>
        <dbReference type="Proteomes" id="UP000499080"/>
    </source>
</evidence>
<keyword evidence="4" id="KW-0768">Sushi</keyword>
<protein>
    <recommendedName>
        <fullName evidence="6">Sushi domain-containing protein</fullName>
    </recommendedName>
</protein>
<accession>A0A4Y2EU18</accession>
<gene>
    <name evidence="7" type="ORF">AVEN_83724_1</name>
</gene>
<keyword evidence="1" id="KW-0732">Signal</keyword>
<dbReference type="PANTHER" id="PTHR45656:SF4">
    <property type="entry name" value="PROTEIN CBR-CLEC-78"/>
    <property type="match status" value="1"/>
</dbReference>
<comment type="caution">
    <text evidence="4">Lacks conserved residue(s) required for the propagation of feature annotation.</text>
</comment>
<dbReference type="SMART" id="SM00032">
    <property type="entry name" value="CCP"/>
    <property type="match status" value="2"/>
</dbReference>
<dbReference type="SUPFAM" id="SSF57535">
    <property type="entry name" value="Complement control module/SCR domain"/>
    <property type="match status" value="2"/>
</dbReference>
<sequence>MDCPSYSPDMNPIEHVWNILGRRVAGRLAPSETIPKLQSSLLQEWERIHTIQTLINDLIYFLPRFQDVVCTYRSYQRNDEKTKYFTVLVSPDKKSTIFMCEISVFAKDDDWCGHPPENSVPNGQLEVGRSKAVLHCNDGFKEKDGRRVYATCRNNKWSYVSLECVETSCGLAVGNLSSSEGEWKSDGKTIDFFGTTRTLKCEPGYHSEGEPITVTCLENRTWTRTSATCKEDMPQKDYKILAIVVGLVIFIVILTLVGSTIFLIRRKKPIGLFVIFKPGGNNSYSSSRYVDDHSTTSLYEAENSTACVIKRSETTG</sequence>
<keyword evidence="5" id="KW-0472">Membrane</keyword>
<feature type="transmembrane region" description="Helical" evidence="5">
    <location>
        <begin position="240"/>
        <end position="264"/>
    </location>
</feature>
<keyword evidence="2" id="KW-0677">Repeat</keyword>
<dbReference type="InterPro" id="IPR000436">
    <property type="entry name" value="Sushi_SCR_CCP_dom"/>
</dbReference>
<dbReference type="PROSITE" id="PS50923">
    <property type="entry name" value="SUSHI"/>
    <property type="match status" value="1"/>
</dbReference>
<evidence type="ECO:0000256" key="2">
    <source>
        <dbReference type="ARBA" id="ARBA00022737"/>
    </source>
</evidence>
<dbReference type="InterPro" id="IPR051277">
    <property type="entry name" value="SEZ6_CSMD_C4BPB_Regulators"/>
</dbReference>
<dbReference type="Gene3D" id="3.30.420.10">
    <property type="entry name" value="Ribonuclease H-like superfamily/Ribonuclease H"/>
    <property type="match status" value="1"/>
</dbReference>
<evidence type="ECO:0000256" key="4">
    <source>
        <dbReference type="PROSITE-ProRule" id="PRU00302"/>
    </source>
</evidence>
<comment type="caution">
    <text evidence="7">The sequence shown here is derived from an EMBL/GenBank/DDBJ whole genome shotgun (WGS) entry which is preliminary data.</text>
</comment>
<keyword evidence="5" id="KW-0812">Transmembrane</keyword>
<reference evidence="7 8" key="1">
    <citation type="journal article" date="2019" name="Sci. Rep.">
        <title>Orb-weaving spider Araneus ventricosus genome elucidates the spidroin gene catalogue.</title>
        <authorList>
            <person name="Kono N."/>
            <person name="Nakamura H."/>
            <person name="Ohtoshi R."/>
            <person name="Moran D.A.P."/>
            <person name="Shinohara A."/>
            <person name="Yoshida Y."/>
            <person name="Fujiwara M."/>
            <person name="Mori M."/>
            <person name="Tomita M."/>
            <person name="Arakawa K."/>
        </authorList>
    </citation>
    <scope>NUCLEOTIDE SEQUENCE [LARGE SCALE GENOMIC DNA]</scope>
</reference>
<proteinExistence type="predicted"/>
<evidence type="ECO:0000259" key="6">
    <source>
        <dbReference type="PROSITE" id="PS50923"/>
    </source>
</evidence>
<evidence type="ECO:0000256" key="5">
    <source>
        <dbReference type="SAM" id="Phobius"/>
    </source>
</evidence>
<dbReference type="CDD" id="cd12087">
    <property type="entry name" value="TM_EGFR-like"/>
    <property type="match status" value="1"/>
</dbReference>
<dbReference type="PANTHER" id="PTHR45656">
    <property type="entry name" value="PROTEIN CBR-CLEC-78"/>
    <property type="match status" value="1"/>
</dbReference>
<organism evidence="7 8">
    <name type="scientific">Araneus ventricosus</name>
    <name type="common">Orbweaver spider</name>
    <name type="synonym">Epeira ventricosa</name>
    <dbReference type="NCBI Taxonomy" id="182803"/>
    <lineage>
        <taxon>Eukaryota</taxon>
        <taxon>Metazoa</taxon>
        <taxon>Ecdysozoa</taxon>
        <taxon>Arthropoda</taxon>
        <taxon>Chelicerata</taxon>
        <taxon>Arachnida</taxon>
        <taxon>Araneae</taxon>
        <taxon>Araneomorphae</taxon>
        <taxon>Entelegynae</taxon>
        <taxon>Araneoidea</taxon>
        <taxon>Araneidae</taxon>
        <taxon>Araneus</taxon>
    </lineage>
</organism>
<evidence type="ECO:0000313" key="7">
    <source>
        <dbReference type="EMBL" id="GBM32752.1"/>
    </source>
</evidence>
<dbReference type="EMBL" id="BGPR01000717">
    <property type="protein sequence ID" value="GBM32752.1"/>
    <property type="molecule type" value="Genomic_DNA"/>
</dbReference>
<dbReference type="InterPro" id="IPR036397">
    <property type="entry name" value="RNaseH_sf"/>
</dbReference>
<keyword evidence="3" id="KW-1015">Disulfide bond</keyword>
<keyword evidence="8" id="KW-1185">Reference proteome</keyword>
<feature type="domain" description="Sushi" evidence="6">
    <location>
        <begin position="167"/>
        <end position="231"/>
    </location>
</feature>
<dbReference type="CDD" id="cd00033">
    <property type="entry name" value="CCP"/>
    <property type="match status" value="1"/>
</dbReference>
<evidence type="ECO:0000256" key="3">
    <source>
        <dbReference type="ARBA" id="ARBA00023157"/>
    </source>
</evidence>
<dbReference type="InterPro" id="IPR035976">
    <property type="entry name" value="Sushi/SCR/CCP_sf"/>
</dbReference>
<dbReference type="GO" id="GO:0003676">
    <property type="term" value="F:nucleic acid binding"/>
    <property type="evidence" value="ECO:0007669"/>
    <property type="project" value="InterPro"/>
</dbReference>
<name>A0A4Y2EU18_ARAVE</name>
<keyword evidence="5" id="KW-1133">Transmembrane helix</keyword>
<dbReference type="Proteomes" id="UP000499080">
    <property type="component" value="Unassembled WGS sequence"/>
</dbReference>
<dbReference type="AlphaFoldDB" id="A0A4Y2EU18"/>
<evidence type="ECO:0000256" key="1">
    <source>
        <dbReference type="ARBA" id="ARBA00022729"/>
    </source>
</evidence>
<dbReference type="Pfam" id="PF00084">
    <property type="entry name" value="Sushi"/>
    <property type="match status" value="1"/>
</dbReference>